<dbReference type="Proteomes" id="UP000533639">
    <property type="component" value="Unassembled WGS sequence"/>
</dbReference>
<accession>A0A9N8P417</accession>
<name>A0A9N8P417_9FLAO</name>
<keyword evidence="1" id="KW-0732">Signal</keyword>
<evidence type="ECO:0000256" key="1">
    <source>
        <dbReference type="SAM" id="SignalP"/>
    </source>
</evidence>
<evidence type="ECO:0008006" key="4">
    <source>
        <dbReference type="Google" id="ProtNLM"/>
    </source>
</evidence>
<evidence type="ECO:0000313" key="2">
    <source>
        <dbReference type="EMBL" id="CAC9976951.1"/>
    </source>
</evidence>
<dbReference type="EMBL" id="CAIJDE010000068">
    <property type="protein sequence ID" value="CAC9976951.1"/>
    <property type="molecule type" value="Genomic_DNA"/>
</dbReference>
<keyword evidence="3" id="KW-1185">Reference proteome</keyword>
<dbReference type="AlphaFoldDB" id="A0A9N8P417"/>
<comment type="caution">
    <text evidence="2">The sequence shown here is derived from an EMBL/GenBank/DDBJ whole genome shotgun (WGS) entry which is preliminary data.</text>
</comment>
<proteinExistence type="predicted"/>
<feature type="chain" id="PRO_5040342956" description="Lipoprotein" evidence="1">
    <location>
        <begin position="23"/>
        <end position="170"/>
    </location>
</feature>
<gene>
    <name evidence="2" type="ORF">FLAPXU55_04682</name>
</gene>
<organism evidence="2 3">
    <name type="scientific">Flavobacterium panici</name>
    <dbReference type="NCBI Taxonomy" id="2654843"/>
    <lineage>
        <taxon>Bacteria</taxon>
        <taxon>Pseudomonadati</taxon>
        <taxon>Bacteroidota</taxon>
        <taxon>Flavobacteriia</taxon>
        <taxon>Flavobacteriales</taxon>
        <taxon>Flavobacteriaceae</taxon>
        <taxon>Flavobacterium</taxon>
    </lineage>
</organism>
<dbReference type="RefSeq" id="WP_180861741.1">
    <property type="nucleotide sequence ID" value="NZ_CAIJDE010000068.1"/>
</dbReference>
<feature type="signal peptide" evidence="1">
    <location>
        <begin position="1"/>
        <end position="22"/>
    </location>
</feature>
<dbReference type="PROSITE" id="PS51257">
    <property type="entry name" value="PROKAR_LIPOPROTEIN"/>
    <property type="match status" value="1"/>
</dbReference>
<evidence type="ECO:0000313" key="3">
    <source>
        <dbReference type="Proteomes" id="UP000533639"/>
    </source>
</evidence>
<protein>
    <recommendedName>
        <fullName evidence="4">Lipoprotein</fullName>
    </recommendedName>
</protein>
<reference evidence="2 3" key="1">
    <citation type="submission" date="2020-06" db="EMBL/GenBank/DDBJ databases">
        <authorList>
            <person name="Criscuolo A."/>
        </authorList>
    </citation>
    <scope>NUCLEOTIDE SEQUENCE [LARGE SCALE GENOMIC DNA]</scope>
    <source>
        <strain evidence="2">PXU-55</strain>
    </source>
</reference>
<sequence>MKKILTLFAVVGLFAFTGCSNNDDDVDYDTISGVFDVPNVSFTSENDYSKSVPNPSQYASDVILVYRSAGVETNGNRIWKLLPETYFTDDRGLDFTYTFQFSRDYIDIFMDGYDLDGVNSSYRLNQVFRIVIVPGDFLGTNKSVNKADYSDYNAVIKKYNINDKNVKELK</sequence>